<sequence>MDVSPWGQLTPEEVRRRVRRGSPLTLPVESAVDMSEVSGVARALRAALPDDLHVIASPGGPGGGPRLVVLRLVAEAEAVRLRGDLDRLVTEFRHRAGALVARLHATADSAGHDGEVEEFGATWTADEHGEHCRFENVVTGEVVEASVDDPDAVDPYFLLLFAQTSHRHNAVHTACVEGFHDMVRLLDLAGVTRSR</sequence>
<dbReference type="EMBL" id="JBHTLK010000114">
    <property type="protein sequence ID" value="MFD1149627.1"/>
    <property type="molecule type" value="Genomic_DNA"/>
</dbReference>
<name>A0ABW3QXR8_9PSEU</name>
<gene>
    <name evidence="1" type="ORF">ACFQ3T_21030</name>
</gene>
<reference evidence="2" key="1">
    <citation type="journal article" date="2019" name="Int. J. Syst. Evol. Microbiol.">
        <title>The Global Catalogue of Microorganisms (GCM) 10K type strain sequencing project: providing services to taxonomists for standard genome sequencing and annotation.</title>
        <authorList>
            <consortium name="The Broad Institute Genomics Platform"/>
            <consortium name="The Broad Institute Genome Sequencing Center for Infectious Disease"/>
            <person name="Wu L."/>
            <person name="Ma J."/>
        </authorList>
    </citation>
    <scope>NUCLEOTIDE SEQUENCE [LARGE SCALE GENOMIC DNA]</scope>
    <source>
        <strain evidence="2">CCUG 60214</strain>
    </source>
</reference>
<protein>
    <submittedName>
        <fullName evidence="1">Uncharacterized protein</fullName>
    </submittedName>
</protein>
<dbReference type="Proteomes" id="UP001597168">
    <property type="component" value="Unassembled WGS sequence"/>
</dbReference>
<keyword evidence="2" id="KW-1185">Reference proteome</keyword>
<organism evidence="1 2">
    <name type="scientific">Saccharothrix hoggarensis</name>
    <dbReference type="NCBI Taxonomy" id="913853"/>
    <lineage>
        <taxon>Bacteria</taxon>
        <taxon>Bacillati</taxon>
        <taxon>Actinomycetota</taxon>
        <taxon>Actinomycetes</taxon>
        <taxon>Pseudonocardiales</taxon>
        <taxon>Pseudonocardiaceae</taxon>
        <taxon>Saccharothrix</taxon>
    </lineage>
</organism>
<evidence type="ECO:0000313" key="2">
    <source>
        <dbReference type="Proteomes" id="UP001597168"/>
    </source>
</evidence>
<comment type="caution">
    <text evidence="1">The sequence shown here is derived from an EMBL/GenBank/DDBJ whole genome shotgun (WGS) entry which is preliminary data.</text>
</comment>
<proteinExistence type="predicted"/>
<accession>A0ABW3QXR8</accession>
<dbReference type="RefSeq" id="WP_380725029.1">
    <property type="nucleotide sequence ID" value="NZ_JBHTLK010000114.1"/>
</dbReference>
<evidence type="ECO:0000313" key="1">
    <source>
        <dbReference type="EMBL" id="MFD1149627.1"/>
    </source>
</evidence>